<dbReference type="InterPro" id="IPR008912">
    <property type="entry name" value="Uncharacterised_CoxE"/>
</dbReference>
<protein>
    <submittedName>
        <fullName evidence="1">VWA domain-containing protein</fullName>
    </submittedName>
</protein>
<evidence type="ECO:0000313" key="1">
    <source>
        <dbReference type="EMBL" id="MBE9636926.1"/>
    </source>
</evidence>
<comment type="caution">
    <text evidence="1">The sequence shown here is derived from an EMBL/GenBank/DDBJ whole genome shotgun (WGS) entry which is preliminary data.</text>
</comment>
<proteinExistence type="predicted"/>
<reference evidence="1 2" key="1">
    <citation type="journal article" date="2021" name="Int. J. Syst. Evol. Microbiol.">
        <title>Salipiger mangrovisoli sp. nov., isolated from mangrove soil and the proposal for the reclassification of Paraphaeobacter pallidus as Salipiger pallidus comb. nov.</title>
        <authorList>
            <person name="Du J."/>
            <person name="Liu Y."/>
            <person name="Pei T."/>
            <person name="Deng M.R."/>
            <person name="Zhu H."/>
        </authorList>
    </citation>
    <scope>NUCLEOTIDE SEQUENCE [LARGE SCALE GENOMIC DNA]</scope>
    <source>
        <strain evidence="1 2">6D45A</strain>
    </source>
</reference>
<dbReference type="PANTHER" id="PTHR39338">
    <property type="entry name" value="BLL5662 PROTEIN-RELATED"/>
    <property type="match status" value="1"/>
</dbReference>
<evidence type="ECO:0000313" key="2">
    <source>
        <dbReference type="Proteomes" id="UP000607796"/>
    </source>
</evidence>
<accession>A0ABR9X0A3</accession>
<dbReference type="EMBL" id="JADFFK010000005">
    <property type="protein sequence ID" value="MBE9636926.1"/>
    <property type="molecule type" value="Genomic_DNA"/>
</dbReference>
<keyword evidence="2" id="KW-1185">Reference proteome</keyword>
<dbReference type="Proteomes" id="UP000607796">
    <property type="component" value="Unassembled WGS sequence"/>
</dbReference>
<sequence>MFLRFFETLRQAQVPVSLREFLGFLEALKAGLALYDVEGFYYLARTALVKDERHLDRFDRAFSEAFKGLEAISLEDMVEALDLPEDWLRKMAETHLSPEERAEIEAAGGFDKLMETLKARLREQQARHQGGSKWIGTAGTSPFGAFGYNPEGVRIGQDESRHQRAVKVWDKREFRNFDDQVELGTRNIKVALKRLRAWARDGAAEELDLDGTIRATAEHGYLDVQTRPERRNAVKVLLFLDAGGSMDPHVRVVEELFSAARAEFKHLEHYYFHNCLYEGVWRDNRRRWGAQMPTWEVLNTYGPDYKCIFVGDASMSPYEIAVPGGANEHWNKEAGEVWLRRARAQWPDHLWINPVPETHWHYTQSIAMIREIFEERMVPMTLEGIERGIRALAR</sequence>
<dbReference type="PANTHER" id="PTHR39338:SF7">
    <property type="entry name" value="BLL6692 PROTEIN"/>
    <property type="match status" value="1"/>
</dbReference>
<dbReference type="Pfam" id="PF05762">
    <property type="entry name" value="VWA_CoxE"/>
    <property type="match status" value="1"/>
</dbReference>
<name>A0ABR9X0A3_9RHOB</name>
<organism evidence="1 2">
    <name type="scientific">Salipiger mangrovisoli</name>
    <dbReference type="NCBI Taxonomy" id="2865933"/>
    <lineage>
        <taxon>Bacteria</taxon>
        <taxon>Pseudomonadati</taxon>
        <taxon>Pseudomonadota</taxon>
        <taxon>Alphaproteobacteria</taxon>
        <taxon>Rhodobacterales</taxon>
        <taxon>Roseobacteraceae</taxon>
        <taxon>Salipiger</taxon>
    </lineage>
</organism>
<dbReference type="RefSeq" id="WP_194134242.1">
    <property type="nucleotide sequence ID" value="NZ_JADFFK010000005.1"/>
</dbReference>
<gene>
    <name evidence="1" type="ORF">IQ782_08765</name>
</gene>